<proteinExistence type="predicted"/>
<dbReference type="InterPro" id="IPR017853">
    <property type="entry name" value="GH"/>
</dbReference>
<reference evidence="4" key="1">
    <citation type="submission" date="2020-11" db="EMBL/GenBank/DDBJ databases">
        <authorList>
            <person name="Tran Van P."/>
        </authorList>
    </citation>
    <scope>NUCLEOTIDE SEQUENCE</scope>
</reference>
<feature type="domain" description="Glycosyl hydrolase family 13 catalytic" evidence="3">
    <location>
        <begin position="21"/>
        <end position="328"/>
    </location>
</feature>
<sequence length="464" mass="53147">YAQESNPHDSVPWWKNQVVYQIYPRSYQDSNGDGVGDLKGIISRLDHIKSLGVDVIWIAPFFKTPSFDTGYDITDYQSVDPLFGTMADFEQLVQEIHKRDMKIMLDMVFSYTSPQHPWFLESQKSTTNPKANWYLWRDGRGKAAPNNWINASTFELAWKYFPERQQWAYGGFTKEMPHLNLRNPSVIDEHHKTLKFWLDKKVDAFRFDLAFQTDWKASDFIETIQENERLYPYPKYQPTYLASNHDYVRSGTRLKGRMDRAKVLALLQGTLRGTPMIYQGEEIGMVNGTIPDYEAFDFIPYTLTSVLTKLAALVNLDLPFAANRDNVRTPMQWSGAQHAGFSSTLKKTWVKINADYAQVNVEKELQEPDSVLTTYQKIFALRKASKPLQFGSITLLKQMPQNVVGFERQWNLEKAVVLVNMGDSATRVSVTPYTTQQVKLGLNQAQLVNGVAELPPQGALVLGQ</sequence>
<evidence type="ECO:0000259" key="3">
    <source>
        <dbReference type="SMART" id="SM00642"/>
    </source>
</evidence>
<feature type="non-terminal residue" evidence="4">
    <location>
        <position position="464"/>
    </location>
</feature>
<evidence type="ECO:0000256" key="1">
    <source>
        <dbReference type="ARBA" id="ARBA00001657"/>
    </source>
</evidence>
<accession>A0A7R9AG55</accession>
<dbReference type="EMBL" id="LR905693">
    <property type="protein sequence ID" value="CAD7253601.1"/>
    <property type="molecule type" value="Genomic_DNA"/>
</dbReference>
<dbReference type="SUPFAM" id="SSF51445">
    <property type="entry name" value="(Trans)glycosidases"/>
    <property type="match status" value="1"/>
</dbReference>
<dbReference type="EMBL" id="CAJPEV010006176">
    <property type="protein sequence ID" value="CAG0903919.1"/>
    <property type="molecule type" value="Genomic_DNA"/>
</dbReference>
<protein>
    <recommendedName>
        <fullName evidence="2">alpha-glucosidase</fullName>
        <ecNumber evidence="2">3.2.1.20</ecNumber>
    </recommendedName>
</protein>
<name>A0A7R9AG55_9CRUS</name>
<dbReference type="InterPro" id="IPR045857">
    <property type="entry name" value="O16G_dom_2"/>
</dbReference>
<dbReference type="Gene3D" id="3.90.400.10">
    <property type="entry name" value="Oligo-1,6-glucosidase, Domain 2"/>
    <property type="match status" value="1"/>
</dbReference>
<dbReference type="Gene3D" id="3.20.20.80">
    <property type="entry name" value="Glycosidases"/>
    <property type="match status" value="2"/>
</dbReference>
<dbReference type="AlphaFoldDB" id="A0A7R9AG55"/>
<organism evidence="4">
    <name type="scientific">Darwinula stevensoni</name>
    <dbReference type="NCBI Taxonomy" id="69355"/>
    <lineage>
        <taxon>Eukaryota</taxon>
        <taxon>Metazoa</taxon>
        <taxon>Ecdysozoa</taxon>
        <taxon>Arthropoda</taxon>
        <taxon>Crustacea</taxon>
        <taxon>Oligostraca</taxon>
        <taxon>Ostracoda</taxon>
        <taxon>Podocopa</taxon>
        <taxon>Podocopida</taxon>
        <taxon>Darwinulocopina</taxon>
        <taxon>Darwinuloidea</taxon>
        <taxon>Darwinulidae</taxon>
        <taxon>Darwinula</taxon>
    </lineage>
</organism>
<dbReference type="GO" id="GO:0009313">
    <property type="term" value="P:oligosaccharide catabolic process"/>
    <property type="evidence" value="ECO:0007669"/>
    <property type="project" value="TreeGrafter"/>
</dbReference>
<gene>
    <name evidence="4" type="ORF">DSTB1V02_LOCUS13349</name>
</gene>
<dbReference type="OrthoDB" id="1740265at2759"/>
<dbReference type="EC" id="3.2.1.20" evidence="2"/>
<dbReference type="InterPro" id="IPR006047">
    <property type="entry name" value="GH13_cat_dom"/>
</dbReference>
<feature type="non-terminal residue" evidence="4">
    <location>
        <position position="1"/>
    </location>
</feature>
<dbReference type="Proteomes" id="UP000677054">
    <property type="component" value="Unassembled WGS sequence"/>
</dbReference>
<dbReference type="PANTHER" id="PTHR10357">
    <property type="entry name" value="ALPHA-AMYLASE FAMILY MEMBER"/>
    <property type="match status" value="1"/>
</dbReference>
<evidence type="ECO:0000313" key="4">
    <source>
        <dbReference type="EMBL" id="CAD7253601.1"/>
    </source>
</evidence>
<comment type="catalytic activity">
    <reaction evidence="1">
        <text>Hydrolysis of terminal, non-reducing (1-&gt;4)-linked alpha-D-glucose residues with release of alpha-D-glucose.</text>
        <dbReference type="EC" id="3.2.1.20"/>
    </reaction>
</comment>
<dbReference type="GO" id="GO:0004558">
    <property type="term" value="F:alpha-1,4-glucosidase activity"/>
    <property type="evidence" value="ECO:0007669"/>
    <property type="project" value="UniProtKB-EC"/>
</dbReference>
<dbReference type="GO" id="GO:0004556">
    <property type="term" value="F:alpha-amylase activity"/>
    <property type="evidence" value="ECO:0007669"/>
    <property type="project" value="TreeGrafter"/>
</dbReference>
<keyword evidence="5" id="KW-1185">Reference proteome</keyword>
<dbReference type="SMART" id="SM00642">
    <property type="entry name" value="Aamy"/>
    <property type="match status" value="1"/>
</dbReference>
<evidence type="ECO:0000313" key="5">
    <source>
        <dbReference type="Proteomes" id="UP000677054"/>
    </source>
</evidence>
<dbReference type="PANTHER" id="PTHR10357:SF179">
    <property type="entry name" value="NEUTRAL AND BASIC AMINO ACID TRANSPORT PROTEIN RBAT"/>
    <property type="match status" value="1"/>
</dbReference>
<dbReference type="Pfam" id="PF00128">
    <property type="entry name" value="Alpha-amylase"/>
    <property type="match status" value="2"/>
</dbReference>
<evidence type="ECO:0000256" key="2">
    <source>
        <dbReference type="ARBA" id="ARBA00012741"/>
    </source>
</evidence>